<dbReference type="EMBL" id="SMNA01000013">
    <property type="protein sequence ID" value="TDE89190.1"/>
    <property type="molecule type" value="Genomic_DNA"/>
</dbReference>
<keyword evidence="3" id="KW-1185">Reference proteome</keyword>
<dbReference type="Proteomes" id="UP000504882">
    <property type="component" value="Unassembled WGS sequence"/>
</dbReference>
<dbReference type="InterPro" id="IPR024078">
    <property type="entry name" value="LmbE-like_dom_sf"/>
</dbReference>
<evidence type="ECO:0000256" key="1">
    <source>
        <dbReference type="ARBA" id="ARBA00022833"/>
    </source>
</evidence>
<evidence type="ECO:0000313" key="3">
    <source>
        <dbReference type="Proteomes" id="UP000504882"/>
    </source>
</evidence>
<dbReference type="SUPFAM" id="SSF102588">
    <property type="entry name" value="LmbE-like"/>
    <property type="match status" value="1"/>
</dbReference>
<organism evidence="2 3">
    <name type="scientific">Occultella glacieicola</name>
    <dbReference type="NCBI Taxonomy" id="2518684"/>
    <lineage>
        <taxon>Bacteria</taxon>
        <taxon>Bacillati</taxon>
        <taxon>Actinomycetota</taxon>
        <taxon>Actinomycetes</taxon>
        <taxon>Micrococcales</taxon>
        <taxon>Ruaniaceae</taxon>
        <taxon>Occultella</taxon>
    </lineage>
</organism>
<reference evidence="2 3" key="1">
    <citation type="submission" date="2019-03" db="EMBL/GenBank/DDBJ databases">
        <title>Genomic features of bacteria from cold environments.</title>
        <authorList>
            <person name="Shen L."/>
        </authorList>
    </citation>
    <scope>NUCLEOTIDE SEQUENCE [LARGE SCALE GENOMIC DNA]</scope>
    <source>
        <strain evidence="3">T3246-1</strain>
    </source>
</reference>
<dbReference type="RefSeq" id="WP_133109632.1">
    <property type="nucleotide sequence ID" value="NZ_SMNA01000013.1"/>
</dbReference>
<accession>A0ABY2DY25</accession>
<dbReference type="InterPro" id="IPR003737">
    <property type="entry name" value="GlcNAc_PI_deacetylase-related"/>
</dbReference>
<gene>
    <name evidence="2" type="ORF">EXU48_20910</name>
</gene>
<proteinExistence type="predicted"/>
<dbReference type="Pfam" id="PF02585">
    <property type="entry name" value="PIG-L"/>
    <property type="match status" value="1"/>
</dbReference>
<dbReference type="Gene3D" id="3.40.50.10320">
    <property type="entry name" value="LmbE-like"/>
    <property type="match status" value="1"/>
</dbReference>
<name>A0ABY2DY25_9MICO</name>
<comment type="caution">
    <text evidence="2">The sequence shown here is derived from an EMBL/GenBank/DDBJ whole genome shotgun (WGS) entry which is preliminary data.</text>
</comment>
<protein>
    <submittedName>
        <fullName evidence="2">PIG-L family deacetylase</fullName>
    </submittedName>
</protein>
<evidence type="ECO:0000313" key="2">
    <source>
        <dbReference type="EMBL" id="TDE89190.1"/>
    </source>
</evidence>
<sequence length="231" mass="25089">MSPQTIMAVGGHIGDMDLAAGPLLAQNVLDGGRSVLVALTPGERGHPRMSADDYRDQKIAEAQAFAAGIGAEVVVFDDISDGFLTTDDLVAERLADLIREVRPATLLAHWRRSIHTDHENASILAERARFLAGLPGWKDETERHGVGRLLFTENWEDATGFDADLFIEISAEAHRRWTEAIGGQAFARGETYGFRYIDFYTAQMVTRGCLAGVPHAVALSSGPTRGMSPLD</sequence>
<keyword evidence="1" id="KW-0862">Zinc</keyword>